<feature type="compositionally biased region" description="Polar residues" evidence="1">
    <location>
        <begin position="67"/>
        <end position="80"/>
    </location>
</feature>
<organism evidence="3 4">
    <name type="scientific">Stylosanthes scabra</name>
    <dbReference type="NCBI Taxonomy" id="79078"/>
    <lineage>
        <taxon>Eukaryota</taxon>
        <taxon>Viridiplantae</taxon>
        <taxon>Streptophyta</taxon>
        <taxon>Embryophyta</taxon>
        <taxon>Tracheophyta</taxon>
        <taxon>Spermatophyta</taxon>
        <taxon>Magnoliopsida</taxon>
        <taxon>eudicotyledons</taxon>
        <taxon>Gunneridae</taxon>
        <taxon>Pentapetalae</taxon>
        <taxon>rosids</taxon>
        <taxon>fabids</taxon>
        <taxon>Fabales</taxon>
        <taxon>Fabaceae</taxon>
        <taxon>Papilionoideae</taxon>
        <taxon>50 kb inversion clade</taxon>
        <taxon>dalbergioids sensu lato</taxon>
        <taxon>Dalbergieae</taxon>
        <taxon>Pterocarpus clade</taxon>
        <taxon>Stylosanthes</taxon>
    </lineage>
</organism>
<keyword evidence="2" id="KW-0472">Membrane</keyword>
<sequence length="252" mass="27100">MPDAPDNLHPKRRMMVGTRTTVSDWIWLDELMGEKEEAPARRARRMPLGGGRQRGGKGRGLGGDKALSQQTQGGASSSNAPHVFDGSVLGVVKKISSGFPCDSGRSPNELTHGPTLVVKEMGVVLCVPMNTTNPNYEWLSRKPRSHTLSRGRVGGINPVPADAPPPPRGRAVVAVLIITKWGGADAPSGSCVRATNGKLPHQERRARARHAKVAAVRSVLIWAFGVLSILLTFLVLLSFPWALSLHFGPEIH</sequence>
<feature type="region of interest" description="Disordered" evidence="1">
    <location>
        <begin position="37"/>
        <end position="81"/>
    </location>
</feature>
<name>A0ABU6RTJ9_9FABA</name>
<keyword evidence="4" id="KW-1185">Reference proteome</keyword>
<keyword evidence="2" id="KW-0812">Transmembrane</keyword>
<keyword evidence="2" id="KW-1133">Transmembrane helix</keyword>
<feature type="compositionally biased region" description="Gly residues" evidence="1">
    <location>
        <begin position="48"/>
        <end position="63"/>
    </location>
</feature>
<evidence type="ECO:0000256" key="2">
    <source>
        <dbReference type="SAM" id="Phobius"/>
    </source>
</evidence>
<evidence type="ECO:0000313" key="4">
    <source>
        <dbReference type="Proteomes" id="UP001341840"/>
    </source>
</evidence>
<evidence type="ECO:0000313" key="3">
    <source>
        <dbReference type="EMBL" id="MED6127126.1"/>
    </source>
</evidence>
<reference evidence="3 4" key="1">
    <citation type="journal article" date="2023" name="Plants (Basel)">
        <title>Bridging the Gap: Combining Genomics and Transcriptomics Approaches to Understand Stylosanthes scabra, an Orphan Legume from the Brazilian Caatinga.</title>
        <authorList>
            <person name="Ferreira-Neto J.R.C."/>
            <person name="da Silva M.D."/>
            <person name="Binneck E."/>
            <person name="de Melo N.F."/>
            <person name="da Silva R.H."/>
            <person name="de Melo A.L.T.M."/>
            <person name="Pandolfi V."/>
            <person name="Bustamante F.O."/>
            <person name="Brasileiro-Vidal A.C."/>
            <person name="Benko-Iseppon A.M."/>
        </authorList>
    </citation>
    <scope>NUCLEOTIDE SEQUENCE [LARGE SCALE GENOMIC DNA]</scope>
    <source>
        <tissue evidence="3">Leaves</tissue>
    </source>
</reference>
<evidence type="ECO:0000256" key="1">
    <source>
        <dbReference type="SAM" id="MobiDB-lite"/>
    </source>
</evidence>
<comment type="caution">
    <text evidence="3">The sequence shown here is derived from an EMBL/GenBank/DDBJ whole genome shotgun (WGS) entry which is preliminary data.</text>
</comment>
<accession>A0ABU6RTJ9</accession>
<dbReference type="EMBL" id="JASCZI010031615">
    <property type="protein sequence ID" value="MED6127126.1"/>
    <property type="molecule type" value="Genomic_DNA"/>
</dbReference>
<gene>
    <name evidence="3" type="ORF">PIB30_085145</name>
</gene>
<protein>
    <submittedName>
        <fullName evidence="3">Uncharacterized protein</fullName>
    </submittedName>
</protein>
<proteinExistence type="predicted"/>
<feature type="transmembrane region" description="Helical" evidence="2">
    <location>
        <begin position="219"/>
        <end position="243"/>
    </location>
</feature>
<dbReference type="Proteomes" id="UP001341840">
    <property type="component" value="Unassembled WGS sequence"/>
</dbReference>